<feature type="compositionally biased region" description="Basic residues" evidence="4">
    <location>
        <begin position="1091"/>
        <end position="1113"/>
    </location>
</feature>
<sequence>MTTIQYSDPSISGSTTPALPKTPVLGPTDAELLYLQTSPLSSGTVTHPNSANGVAVKADGDINKAIAAATTMITTTTVGASATTDTEYDDDDMPLFSLGNRSVTVATSRSSQKSMEDAPTSDTLVASPGVDRKMCLTKDDFVSVHALSQEDLVDGKKEDDDEDEEEKNVECTTNDDTNSKDTCITSPKLSSFGTYPLYVGDLHPDVTEALLYSVFGVCGSISSVRICRDAMTQASLGYAYVNFQTKEAGNACSKALKDLNYSKILTRECRIMPAINRSETQHLPPGSNIYVYHLHPSIESKALYDRFSQYGKVVSCKVVRNVHTGQSMCRGYVQFGTRKEADDAIAAENGKLFCGGEIRVDSFLSREERLSTFTSKKAPAGILNVCGISPHCTEAELKKVFGMFGSIHSVYFTLNFNPRFVSSGGGYAINGGTGWGYVNYYEASAARVARSVLNEVILKGVKLSVMERHDAGFHSDEPLQFTVVVRTFDKTIVMENIEDMVKDSVPLIEISSASFKVYSRIEGASVQCATITALSFDESEAIISGINAPSSPWRSLVACHAGQEAIKFRPRYGYYYKHDEELGGGGINGGDEGRPVRGVRFGRQQQYQQNQQQVVQQQQQRRFDDGNNSGSSSSINNNNGNNNSNNYHRNGSIGRRDYYSRRGHYGDNHNHHNQHHRNWRNKNDDGRQQQQQQQQQQASTKDELEDGQPPPTNRPVSLPPKPREELVAASSVCATIVETADGFVEGEVGPPKGPAAQQTNSVVAANTSTGLIPTPVYGGDAGYFGGWPIVDGGVGAGAAAAAAVAAAAAATTSAYYGQYAAMYPHPHHHHHGYAAYYQYPTQEAYIGFPMGNSGGGGVAGGSGGDGNGNGNGGGSGSGSGVVCSGGTTAVGGNDITGNACDGGGGYIGGGSHQALMMTQLGQRYHHHYQQQQQQQQQANVSVSVSVSGNGNGNRISDEASTEGNGQKEEDDDGHCGEEAEDDEDNEEEEQEEEEGERQLEEDPEEEEDDGCAEEGKGKGRLRVRGGFCGNGSKGIMMMMQGHQRHYQQGQQYYGGGRRGSWKREEVISDEKIPREPKVAGGGGGRYYHNNHHQHNHHYHHHHHHRQYEKRRGRGGGGGSGSGSVEGAGVVAVMSTGSTAGG</sequence>
<feature type="compositionally biased region" description="Low complexity" evidence="4">
    <location>
        <begin position="929"/>
        <end position="948"/>
    </location>
</feature>
<dbReference type="RefSeq" id="XP_031851895.1">
    <property type="nucleotide sequence ID" value="XM_031996004.1"/>
</dbReference>
<dbReference type="PANTHER" id="PTHR24012">
    <property type="entry name" value="RNA BINDING PROTEIN"/>
    <property type="match status" value="1"/>
</dbReference>
<feature type="region of interest" description="Disordered" evidence="4">
    <location>
        <begin position="1091"/>
        <end position="1141"/>
    </location>
</feature>
<dbReference type="AlphaFoldDB" id="A0A5E8BB36"/>
<accession>A0A5E8BB36</accession>
<dbReference type="InterPro" id="IPR000504">
    <property type="entry name" value="RRM_dom"/>
</dbReference>
<dbReference type="SUPFAM" id="SSF54928">
    <property type="entry name" value="RNA-binding domain, RBD"/>
    <property type="match status" value="2"/>
</dbReference>
<feature type="domain" description="RRM" evidence="5">
    <location>
        <begin position="381"/>
        <end position="470"/>
    </location>
</feature>
<feature type="region of interest" description="Disordered" evidence="4">
    <location>
        <begin position="151"/>
        <end position="178"/>
    </location>
</feature>
<protein>
    <recommendedName>
        <fullName evidence="5">RRM domain-containing protein</fullName>
    </recommendedName>
</protein>
<feature type="compositionally biased region" description="Polar residues" evidence="4">
    <location>
        <begin position="1"/>
        <end position="17"/>
    </location>
</feature>
<keyword evidence="1" id="KW-0677">Repeat</keyword>
<dbReference type="PROSITE" id="PS50102">
    <property type="entry name" value="RRM"/>
    <property type="match status" value="3"/>
</dbReference>
<feature type="region of interest" description="Disordered" evidence="4">
    <location>
        <begin position="1"/>
        <end position="24"/>
    </location>
</feature>
<dbReference type="SMART" id="SM00360">
    <property type="entry name" value="RRM"/>
    <property type="match status" value="3"/>
</dbReference>
<feature type="compositionally biased region" description="Acidic residues" evidence="4">
    <location>
        <begin position="968"/>
        <end position="1012"/>
    </location>
</feature>
<evidence type="ECO:0000256" key="4">
    <source>
        <dbReference type="SAM" id="MobiDB-lite"/>
    </source>
</evidence>
<evidence type="ECO:0000256" key="2">
    <source>
        <dbReference type="ARBA" id="ARBA00022884"/>
    </source>
</evidence>
<dbReference type="EMBL" id="CABVLU010000001">
    <property type="protein sequence ID" value="VVT46574.1"/>
    <property type="molecule type" value="Genomic_DNA"/>
</dbReference>
<dbReference type="GO" id="GO:0003723">
    <property type="term" value="F:RNA binding"/>
    <property type="evidence" value="ECO:0007669"/>
    <property type="project" value="UniProtKB-UniRule"/>
</dbReference>
<feature type="region of interest" description="Disordered" evidence="4">
    <location>
        <begin position="604"/>
        <end position="725"/>
    </location>
</feature>
<gene>
    <name evidence="6" type="ORF">SAPINGB_P001281</name>
</gene>
<dbReference type="CDD" id="cd00590">
    <property type="entry name" value="RRM_SF"/>
    <property type="match status" value="1"/>
</dbReference>
<dbReference type="Pfam" id="PF00076">
    <property type="entry name" value="RRM_1"/>
    <property type="match status" value="2"/>
</dbReference>
<evidence type="ECO:0000259" key="5">
    <source>
        <dbReference type="PROSITE" id="PS50102"/>
    </source>
</evidence>
<feature type="domain" description="RRM" evidence="5">
    <location>
        <begin position="195"/>
        <end position="276"/>
    </location>
</feature>
<organism evidence="6 7">
    <name type="scientific">Magnusiomyces paraingens</name>
    <dbReference type="NCBI Taxonomy" id="2606893"/>
    <lineage>
        <taxon>Eukaryota</taxon>
        <taxon>Fungi</taxon>
        <taxon>Dikarya</taxon>
        <taxon>Ascomycota</taxon>
        <taxon>Saccharomycotina</taxon>
        <taxon>Dipodascomycetes</taxon>
        <taxon>Dipodascales</taxon>
        <taxon>Dipodascaceae</taxon>
        <taxon>Magnusiomyces</taxon>
    </lineage>
</organism>
<dbReference type="InterPro" id="IPR012677">
    <property type="entry name" value="Nucleotide-bd_a/b_plait_sf"/>
</dbReference>
<dbReference type="GeneID" id="43580104"/>
<feature type="region of interest" description="Disordered" evidence="4">
    <location>
        <begin position="107"/>
        <end position="126"/>
    </location>
</feature>
<evidence type="ECO:0000256" key="3">
    <source>
        <dbReference type="PROSITE-ProRule" id="PRU00176"/>
    </source>
</evidence>
<dbReference type="Gene3D" id="3.30.70.330">
    <property type="match status" value="3"/>
</dbReference>
<feature type="compositionally biased region" description="Low complexity" evidence="4">
    <location>
        <begin position="604"/>
        <end position="646"/>
    </location>
</feature>
<name>A0A5E8BB36_9ASCO</name>
<feature type="compositionally biased region" description="Pro residues" evidence="4">
    <location>
        <begin position="708"/>
        <end position="720"/>
    </location>
</feature>
<feature type="region of interest" description="Disordered" evidence="4">
    <location>
        <begin position="925"/>
        <end position="1025"/>
    </location>
</feature>
<feature type="compositionally biased region" description="Basic residues" evidence="4">
    <location>
        <begin position="671"/>
        <end position="680"/>
    </location>
</feature>
<feature type="compositionally biased region" description="Basic and acidic residues" evidence="4">
    <location>
        <begin position="654"/>
        <end position="670"/>
    </location>
</feature>
<keyword evidence="7" id="KW-1185">Reference proteome</keyword>
<reference evidence="6 7" key="1">
    <citation type="submission" date="2019-09" db="EMBL/GenBank/DDBJ databases">
        <authorList>
            <person name="Brejova B."/>
        </authorList>
    </citation>
    <scope>NUCLEOTIDE SEQUENCE [LARGE SCALE GENOMIC DNA]</scope>
</reference>
<dbReference type="Proteomes" id="UP000398389">
    <property type="component" value="Unassembled WGS sequence"/>
</dbReference>
<evidence type="ECO:0000256" key="1">
    <source>
        <dbReference type="ARBA" id="ARBA00022737"/>
    </source>
</evidence>
<proteinExistence type="predicted"/>
<dbReference type="OrthoDB" id="19742at2759"/>
<keyword evidence="2 3" id="KW-0694">RNA-binding</keyword>
<feature type="compositionally biased region" description="Gly residues" evidence="4">
    <location>
        <begin position="1114"/>
        <end position="1125"/>
    </location>
</feature>
<feature type="compositionally biased region" description="Low complexity" evidence="4">
    <location>
        <begin position="688"/>
        <end position="697"/>
    </location>
</feature>
<dbReference type="InterPro" id="IPR035979">
    <property type="entry name" value="RBD_domain_sf"/>
</dbReference>
<evidence type="ECO:0000313" key="7">
    <source>
        <dbReference type="Proteomes" id="UP000398389"/>
    </source>
</evidence>
<feature type="domain" description="RRM" evidence="5">
    <location>
        <begin position="287"/>
        <end position="365"/>
    </location>
</feature>
<evidence type="ECO:0000313" key="6">
    <source>
        <dbReference type="EMBL" id="VVT46574.1"/>
    </source>
</evidence>